<feature type="compositionally biased region" description="Basic and acidic residues" evidence="5">
    <location>
        <begin position="38"/>
        <end position="47"/>
    </location>
</feature>
<comment type="caution">
    <text evidence="7">The sequence shown here is derived from an EMBL/GenBank/DDBJ whole genome shotgun (WGS) entry which is preliminary data.</text>
</comment>
<dbReference type="Pfam" id="PF02365">
    <property type="entry name" value="NAM"/>
    <property type="match status" value="1"/>
</dbReference>
<dbReference type="InterPro" id="IPR003441">
    <property type="entry name" value="NAC-dom"/>
</dbReference>
<feature type="domain" description="NAC" evidence="6">
    <location>
        <begin position="63"/>
        <end position="126"/>
    </location>
</feature>
<feature type="region of interest" description="Disordered" evidence="5">
    <location>
        <begin position="1"/>
        <end position="49"/>
    </location>
</feature>
<keyword evidence="1" id="KW-0805">Transcription regulation</keyword>
<evidence type="ECO:0000313" key="7">
    <source>
        <dbReference type="EMBL" id="KAH7528918.1"/>
    </source>
</evidence>
<evidence type="ECO:0000256" key="2">
    <source>
        <dbReference type="ARBA" id="ARBA00023125"/>
    </source>
</evidence>
<dbReference type="EMBL" id="JAEACU010000005">
    <property type="protein sequence ID" value="KAH7528918.1"/>
    <property type="molecule type" value="Genomic_DNA"/>
</dbReference>
<dbReference type="AlphaFoldDB" id="A0A978VEX9"/>
<feature type="region of interest" description="Disordered" evidence="5">
    <location>
        <begin position="166"/>
        <end position="190"/>
    </location>
</feature>
<evidence type="ECO:0000256" key="4">
    <source>
        <dbReference type="ARBA" id="ARBA00023242"/>
    </source>
</evidence>
<sequence>MDVHQNQDLVENPSNNGNNNSHIDSSSLNSPPPTSNENLHHHVHDDDQQPTIKYCEQVSRYLPGFRYNLKDEELVDFYLKKKVANEQLPSNIVIDVELIYKRPPSKNERKVEENEALIASSSQNHNSHNNNPNPHYPELQRINIHQNPSFMEHQHPPIPPLFPATYFQQHDPDSTNPNPDLTMDNDVSGGLEPLSPSPYLSTGITYEDIWNQFLHEDA</sequence>
<protein>
    <recommendedName>
        <fullName evidence="6">NAC domain-containing protein</fullName>
    </recommendedName>
</protein>
<dbReference type="InterPro" id="IPR036093">
    <property type="entry name" value="NAC_dom_sf"/>
</dbReference>
<accession>A0A978VEX9</accession>
<evidence type="ECO:0000256" key="5">
    <source>
        <dbReference type="SAM" id="MobiDB-lite"/>
    </source>
</evidence>
<organism evidence="7 8">
    <name type="scientific">Ziziphus jujuba var. spinosa</name>
    <dbReference type="NCBI Taxonomy" id="714518"/>
    <lineage>
        <taxon>Eukaryota</taxon>
        <taxon>Viridiplantae</taxon>
        <taxon>Streptophyta</taxon>
        <taxon>Embryophyta</taxon>
        <taxon>Tracheophyta</taxon>
        <taxon>Spermatophyta</taxon>
        <taxon>Magnoliopsida</taxon>
        <taxon>eudicotyledons</taxon>
        <taxon>Gunneridae</taxon>
        <taxon>Pentapetalae</taxon>
        <taxon>rosids</taxon>
        <taxon>fabids</taxon>
        <taxon>Rosales</taxon>
        <taxon>Rhamnaceae</taxon>
        <taxon>Paliureae</taxon>
        <taxon>Ziziphus</taxon>
    </lineage>
</organism>
<name>A0A978VEX9_ZIZJJ</name>
<proteinExistence type="predicted"/>
<evidence type="ECO:0000259" key="6">
    <source>
        <dbReference type="Pfam" id="PF02365"/>
    </source>
</evidence>
<keyword evidence="2" id="KW-0238">DNA-binding</keyword>
<evidence type="ECO:0000256" key="1">
    <source>
        <dbReference type="ARBA" id="ARBA00023015"/>
    </source>
</evidence>
<feature type="compositionally biased region" description="Low complexity" evidence="5">
    <location>
        <begin position="12"/>
        <end position="29"/>
    </location>
</feature>
<reference evidence="7" key="1">
    <citation type="journal article" date="2021" name="Front. Plant Sci.">
        <title>Chromosome-Scale Genome Assembly for Chinese Sour Jujube and Insights Into Its Genome Evolution and Domestication Signature.</title>
        <authorList>
            <person name="Shen L.-Y."/>
            <person name="Luo H."/>
            <person name="Wang X.-L."/>
            <person name="Wang X.-M."/>
            <person name="Qiu X.-J."/>
            <person name="Liu H."/>
            <person name="Zhou S.-S."/>
            <person name="Jia K.-H."/>
            <person name="Nie S."/>
            <person name="Bao Y.-T."/>
            <person name="Zhang R.-G."/>
            <person name="Yun Q.-Z."/>
            <person name="Chai Y.-H."/>
            <person name="Lu J.-Y."/>
            <person name="Li Y."/>
            <person name="Zhao S.-W."/>
            <person name="Mao J.-F."/>
            <person name="Jia S.-G."/>
            <person name="Mao Y.-M."/>
        </authorList>
    </citation>
    <scope>NUCLEOTIDE SEQUENCE</scope>
    <source>
        <strain evidence="7">AT0</strain>
        <tissue evidence="7">Leaf</tissue>
    </source>
</reference>
<evidence type="ECO:0000256" key="3">
    <source>
        <dbReference type="ARBA" id="ARBA00023163"/>
    </source>
</evidence>
<dbReference type="GO" id="GO:0006355">
    <property type="term" value="P:regulation of DNA-templated transcription"/>
    <property type="evidence" value="ECO:0007669"/>
    <property type="project" value="InterPro"/>
</dbReference>
<keyword evidence="4" id="KW-0539">Nucleus</keyword>
<dbReference type="SUPFAM" id="SSF101941">
    <property type="entry name" value="NAC domain"/>
    <property type="match status" value="1"/>
</dbReference>
<dbReference type="Gene3D" id="2.170.150.80">
    <property type="entry name" value="NAC domain"/>
    <property type="match status" value="1"/>
</dbReference>
<keyword evidence="3" id="KW-0804">Transcription</keyword>
<evidence type="ECO:0000313" key="8">
    <source>
        <dbReference type="Proteomes" id="UP000813462"/>
    </source>
</evidence>
<dbReference type="GO" id="GO:0003677">
    <property type="term" value="F:DNA binding"/>
    <property type="evidence" value="ECO:0007669"/>
    <property type="project" value="UniProtKB-KW"/>
</dbReference>
<dbReference type="Proteomes" id="UP000813462">
    <property type="component" value="Unassembled WGS sequence"/>
</dbReference>
<gene>
    <name evidence="7" type="ORF">FEM48_Zijuj05G0128700</name>
</gene>